<evidence type="ECO:0000313" key="3">
    <source>
        <dbReference type="EMBL" id="GAA4130028.1"/>
    </source>
</evidence>
<keyword evidence="2" id="KW-0732">Signal</keyword>
<dbReference type="Proteomes" id="UP001500266">
    <property type="component" value="Unassembled WGS sequence"/>
</dbReference>
<evidence type="ECO:0000256" key="2">
    <source>
        <dbReference type="SAM" id="SignalP"/>
    </source>
</evidence>
<reference evidence="4" key="1">
    <citation type="journal article" date="2019" name="Int. J. Syst. Evol. Microbiol.">
        <title>The Global Catalogue of Microorganisms (GCM) 10K type strain sequencing project: providing services to taxonomists for standard genome sequencing and annotation.</title>
        <authorList>
            <consortium name="The Broad Institute Genomics Platform"/>
            <consortium name="The Broad Institute Genome Sequencing Center for Infectious Disease"/>
            <person name="Wu L."/>
            <person name="Ma J."/>
        </authorList>
    </citation>
    <scope>NUCLEOTIDE SEQUENCE [LARGE SCALE GENOMIC DNA]</scope>
    <source>
        <strain evidence="4">JCM 17316</strain>
    </source>
</reference>
<proteinExistence type="predicted"/>
<gene>
    <name evidence="3" type="ORF">GCM10022416_07080</name>
</gene>
<comment type="caution">
    <text evidence="3">The sequence shown here is derived from an EMBL/GenBank/DDBJ whole genome shotgun (WGS) entry which is preliminary data.</text>
</comment>
<dbReference type="EMBL" id="BAABDO010000006">
    <property type="protein sequence ID" value="GAA4130028.1"/>
    <property type="molecule type" value="Genomic_DNA"/>
</dbReference>
<feature type="compositionally biased region" description="Low complexity" evidence="1">
    <location>
        <begin position="107"/>
        <end position="120"/>
    </location>
</feature>
<protein>
    <submittedName>
        <fullName evidence="3">Uncharacterized protein</fullName>
    </submittedName>
</protein>
<name>A0ABP7Y3Q3_9ACTN</name>
<feature type="compositionally biased region" description="Pro residues" evidence="1">
    <location>
        <begin position="121"/>
        <end position="132"/>
    </location>
</feature>
<accession>A0ABP7Y3Q3</accession>
<keyword evidence="4" id="KW-1185">Reference proteome</keyword>
<organism evidence="3 4">
    <name type="scientific">Actinomadura keratinilytica</name>
    <dbReference type="NCBI Taxonomy" id="547461"/>
    <lineage>
        <taxon>Bacteria</taxon>
        <taxon>Bacillati</taxon>
        <taxon>Actinomycetota</taxon>
        <taxon>Actinomycetes</taxon>
        <taxon>Streptosporangiales</taxon>
        <taxon>Thermomonosporaceae</taxon>
        <taxon>Actinomadura</taxon>
    </lineage>
</organism>
<feature type="chain" id="PRO_5045785573" evidence="2">
    <location>
        <begin position="25"/>
        <end position="132"/>
    </location>
</feature>
<evidence type="ECO:0000313" key="4">
    <source>
        <dbReference type="Proteomes" id="UP001500266"/>
    </source>
</evidence>
<feature type="region of interest" description="Disordered" evidence="1">
    <location>
        <begin position="87"/>
        <end position="132"/>
    </location>
</feature>
<sequence length="132" mass="13331">MAFLALALCVVFTFATLSSGTSQVNGTVNCGTGRDTDMGCYAQAEFVQRGQIADREANIKIGMTFTLACGFAALTLAACAAAFGANRGPSAKAAPVAFPASSGTPGGAAYPQPQPGVQQPYSPPQQPPGNRA</sequence>
<feature type="signal peptide" evidence="2">
    <location>
        <begin position="1"/>
        <end position="24"/>
    </location>
</feature>
<evidence type="ECO:0000256" key="1">
    <source>
        <dbReference type="SAM" id="MobiDB-lite"/>
    </source>
</evidence>